<protein>
    <submittedName>
        <fullName evidence="2">Uncharacterized protein</fullName>
    </submittedName>
</protein>
<accession>A0A222DYY8</accession>
<organism evidence="2 3">
    <name type="scientific">Antarctobacter heliothermus</name>
    <dbReference type="NCBI Taxonomy" id="74033"/>
    <lineage>
        <taxon>Bacteria</taxon>
        <taxon>Pseudomonadati</taxon>
        <taxon>Pseudomonadota</taxon>
        <taxon>Alphaproteobacteria</taxon>
        <taxon>Rhodobacterales</taxon>
        <taxon>Roseobacteraceae</taxon>
        <taxon>Antarctobacter</taxon>
    </lineage>
</organism>
<dbReference type="Proteomes" id="UP000203589">
    <property type="component" value="Chromosome"/>
</dbReference>
<evidence type="ECO:0000313" key="2">
    <source>
        <dbReference type="EMBL" id="ASP19112.1"/>
    </source>
</evidence>
<dbReference type="EMBL" id="CP022540">
    <property type="protein sequence ID" value="ASP19112.1"/>
    <property type="molecule type" value="Genomic_DNA"/>
</dbReference>
<dbReference type="AlphaFoldDB" id="A0A222DYY8"/>
<name>A0A222DYY8_9RHOB</name>
<evidence type="ECO:0000256" key="1">
    <source>
        <dbReference type="SAM" id="MobiDB-lite"/>
    </source>
</evidence>
<dbReference type="KEGG" id="aht:ANTHELSMS3_00391"/>
<keyword evidence="3" id="KW-1185">Reference proteome</keyword>
<sequence>MKMFRKGSTAKGKPLRSRRGSLHVGIKDVSAKFKLRNGTFVVPNSGKARRKVVLGRIARIRSEKPEHVPLTAEHMARIEEICAEPMRPTEHLLAAIKRAEKVS</sequence>
<proteinExistence type="predicted"/>
<dbReference type="RefSeq" id="WP_157733381.1">
    <property type="nucleotide sequence ID" value="NZ_CP022540.1"/>
</dbReference>
<feature type="region of interest" description="Disordered" evidence="1">
    <location>
        <begin position="1"/>
        <end position="21"/>
    </location>
</feature>
<evidence type="ECO:0000313" key="3">
    <source>
        <dbReference type="Proteomes" id="UP000203589"/>
    </source>
</evidence>
<reference evidence="2 3" key="1">
    <citation type="submission" date="2017-07" db="EMBL/GenBank/DDBJ databases">
        <title>Genome Sequence of Antarctobacter heliothermus Strain SMS3 Isolated from a culture of the Diatom Skeletonema marinoi.</title>
        <authorList>
            <person name="Topel M."/>
            <person name="Pinder M.I.M."/>
            <person name="Johansson O.N."/>
            <person name="Kourtchenko O."/>
            <person name="Godhe A."/>
            <person name="Clarke A.K."/>
        </authorList>
    </citation>
    <scope>NUCLEOTIDE SEQUENCE [LARGE SCALE GENOMIC DNA]</scope>
    <source>
        <strain evidence="2 3">SMS3</strain>
    </source>
</reference>
<gene>
    <name evidence="2" type="ORF">ANTHELSMS3_00391</name>
</gene>